<sequence length="65" mass="7272">MKNSDKKNKNQTDKHNKTLVDKQKVKFLGITKELSSDIEPVDAEAITGGKKTDPTVMTQWPTSNL</sequence>
<accession>A0A1H8C694</accession>
<feature type="region of interest" description="Disordered" evidence="1">
    <location>
        <begin position="1"/>
        <end position="21"/>
    </location>
</feature>
<organism evidence="2 3">
    <name type="scientific">Chryseobacterium taichungense</name>
    <dbReference type="NCBI Taxonomy" id="295069"/>
    <lineage>
        <taxon>Bacteria</taxon>
        <taxon>Pseudomonadati</taxon>
        <taxon>Bacteroidota</taxon>
        <taxon>Flavobacteriia</taxon>
        <taxon>Flavobacteriales</taxon>
        <taxon>Weeksellaceae</taxon>
        <taxon>Chryseobacterium group</taxon>
        <taxon>Chryseobacterium</taxon>
    </lineage>
</organism>
<keyword evidence="3" id="KW-1185">Reference proteome</keyword>
<feature type="compositionally biased region" description="Polar residues" evidence="1">
    <location>
        <begin position="55"/>
        <end position="65"/>
    </location>
</feature>
<dbReference type="STRING" id="295069.SAMN05421856_10894"/>
<dbReference type="OrthoDB" id="9857312at2"/>
<name>A0A1H8C694_9FLAO</name>
<feature type="region of interest" description="Disordered" evidence="1">
    <location>
        <begin position="45"/>
        <end position="65"/>
    </location>
</feature>
<dbReference type="AlphaFoldDB" id="A0A1H8C694"/>
<dbReference type="EMBL" id="FOBV01000008">
    <property type="protein sequence ID" value="SEM90399.1"/>
    <property type="molecule type" value="Genomic_DNA"/>
</dbReference>
<reference evidence="3" key="1">
    <citation type="submission" date="2016-10" db="EMBL/GenBank/DDBJ databases">
        <authorList>
            <person name="Varghese N."/>
            <person name="Submissions S."/>
        </authorList>
    </citation>
    <scope>NUCLEOTIDE SEQUENCE [LARGE SCALE GENOMIC DNA]</scope>
    <source>
        <strain evidence="3">DSM 17453</strain>
    </source>
</reference>
<dbReference type="RefSeq" id="WP_090001096.1">
    <property type="nucleotide sequence ID" value="NZ_FOBV01000008.1"/>
</dbReference>
<evidence type="ECO:0000256" key="1">
    <source>
        <dbReference type="SAM" id="MobiDB-lite"/>
    </source>
</evidence>
<protein>
    <submittedName>
        <fullName evidence="2">Uncharacterized protein</fullName>
    </submittedName>
</protein>
<proteinExistence type="predicted"/>
<evidence type="ECO:0000313" key="2">
    <source>
        <dbReference type="EMBL" id="SEM90399.1"/>
    </source>
</evidence>
<evidence type="ECO:0000313" key="3">
    <source>
        <dbReference type="Proteomes" id="UP000199450"/>
    </source>
</evidence>
<gene>
    <name evidence="2" type="ORF">SAMN05421856_10894</name>
</gene>
<dbReference type="Proteomes" id="UP000199450">
    <property type="component" value="Unassembled WGS sequence"/>
</dbReference>